<keyword evidence="4" id="KW-1278">Translocase</keyword>
<name>A0A3B0RXZ6_9ZZZZ</name>
<evidence type="ECO:0000256" key="9">
    <source>
        <dbReference type="SAM" id="MobiDB-lite"/>
    </source>
</evidence>
<evidence type="ECO:0000256" key="6">
    <source>
        <dbReference type="ARBA" id="ARBA00023014"/>
    </source>
</evidence>
<dbReference type="GO" id="GO:0031090">
    <property type="term" value="C:organelle membrane"/>
    <property type="evidence" value="ECO:0007669"/>
    <property type="project" value="UniProtKB-ARBA"/>
</dbReference>
<dbReference type="GO" id="GO:0008324">
    <property type="term" value="F:monoatomic cation transmembrane transporter activity"/>
    <property type="evidence" value="ECO:0007669"/>
    <property type="project" value="UniProtKB-ARBA"/>
</dbReference>
<dbReference type="AlphaFoldDB" id="A0A3B0RXZ6"/>
<accession>A0A3B0RXZ6</accession>
<sequence length="205" mass="22522">MNISVRNAEKFEFTAENMTWAEGQMAKYPPSRKQSAVMPLLTRAQEQNNGWVSIPVMEYVADLLGMAYIRVQEVASFYTMYNLKPVGKHVIEVCTTTPCWLRGSDDVVAACKDELGIGFGETTADGEFTLLEVECAGACVNAPVIAYKKEYYEDLDSDSTRKFIKAIKSGDVPVSGPQTTDRHKSAPQGGPTTLKEFCAVQGGQE</sequence>
<dbReference type="Pfam" id="PF01257">
    <property type="entry name" value="2Fe-2S_thioredx"/>
    <property type="match status" value="1"/>
</dbReference>
<keyword evidence="2" id="KW-0001">2Fe-2S</keyword>
<dbReference type="InterPro" id="IPR002023">
    <property type="entry name" value="NuoE-like"/>
</dbReference>
<keyword evidence="10" id="KW-0560">Oxidoreductase</keyword>
<organism evidence="10">
    <name type="scientific">hydrothermal vent metagenome</name>
    <dbReference type="NCBI Taxonomy" id="652676"/>
    <lineage>
        <taxon>unclassified sequences</taxon>
        <taxon>metagenomes</taxon>
        <taxon>ecological metagenomes</taxon>
    </lineage>
</organism>
<dbReference type="Gene3D" id="1.10.10.1590">
    <property type="entry name" value="NADH-quinone oxidoreductase subunit E"/>
    <property type="match status" value="1"/>
</dbReference>
<dbReference type="GO" id="GO:0006120">
    <property type="term" value="P:mitochondrial electron transport, NADH to ubiquinone"/>
    <property type="evidence" value="ECO:0007669"/>
    <property type="project" value="TreeGrafter"/>
</dbReference>
<keyword evidence="5" id="KW-0408">Iron</keyword>
<dbReference type="GO" id="GO:0022890">
    <property type="term" value="F:inorganic cation transmembrane transporter activity"/>
    <property type="evidence" value="ECO:0007669"/>
    <property type="project" value="UniProtKB-ARBA"/>
</dbReference>
<keyword evidence="7" id="KW-0520">NAD</keyword>
<dbReference type="Gene3D" id="3.40.30.10">
    <property type="entry name" value="Glutaredoxin"/>
    <property type="match status" value="1"/>
</dbReference>
<dbReference type="FunFam" id="3.40.30.10:FF:000022">
    <property type="entry name" value="NADH dehydrogenase flavoprotein 2, mitochondrial"/>
    <property type="match status" value="1"/>
</dbReference>
<dbReference type="GO" id="GO:0046872">
    <property type="term" value="F:metal ion binding"/>
    <property type="evidence" value="ECO:0007669"/>
    <property type="project" value="UniProtKB-KW"/>
</dbReference>
<protein>
    <submittedName>
        <fullName evidence="10">NADH-ubiquinone oxidoreductase chain E</fullName>
        <ecNumber evidence="10">1.6.5.3</ecNumber>
    </submittedName>
</protein>
<evidence type="ECO:0000256" key="1">
    <source>
        <dbReference type="ARBA" id="ARBA00010643"/>
    </source>
</evidence>
<dbReference type="GO" id="GO:0005739">
    <property type="term" value="C:mitochondrion"/>
    <property type="evidence" value="ECO:0007669"/>
    <property type="project" value="UniProtKB-ARBA"/>
</dbReference>
<dbReference type="FunFam" id="1.10.10.1590:FF:000001">
    <property type="entry name" value="NADH-quinone oxidoreductase subunit E"/>
    <property type="match status" value="1"/>
</dbReference>
<dbReference type="EC" id="1.6.5.3" evidence="10"/>
<dbReference type="GO" id="GO:0098662">
    <property type="term" value="P:inorganic cation transmembrane transport"/>
    <property type="evidence" value="ECO:0007669"/>
    <property type="project" value="UniProtKB-ARBA"/>
</dbReference>
<dbReference type="PANTHER" id="PTHR10371:SF3">
    <property type="entry name" value="NADH DEHYDROGENASE [UBIQUINONE] FLAVOPROTEIN 2, MITOCHONDRIAL"/>
    <property type="match status" value="1"/>
</dbReference>
<dbReference type="GO" id="GO:0022804">
    <property type="term" value="F:active transmembrane transporter activity"/>
    <property type="evidence" value="ECO:0007669"/>
    <property type="project" value="UniProtKB-ARBA"/>
</dbReference>
<dbReference type="NCBIfam" id="NF005725">
    <property type="entry name" value="PRK07539.1-5"/>
    <property type="match status" value="1"/>
</dbReference>
<dbReference type="PANTHER" id="PTHR10371">
    <property type="entry name" value="NADH DEHYDROGENASE UBIQUINONE FLAVOPROTEIN 2, MITOCHONDRIAL"/>
    <property type="match status" value="1"/>
</dbReference>
<dbReference type="GO" id="GO:1902494">
    <property type="term" value="C:catalytic complex"/>
    <property type="evidence" value="ECO:0007669"/>
    <property type="project" value="UniProtKB-ARBA"/>
</dbReference>
<keyword evidence="10" id="KW-0830">Ubiquinone</keyword>
<dbReference type="PIRSF" id="PIRSF000216">
    <property type="entry name" value="NADH_DH_24kDa"/>
    <property type="match status" value="1"/>
</dbReference>
<comment type="cofactor">
    <cofactor evidence="8">
        <name>[2Fe-2S] cluster</name>
        <dbReference type="ChEBI" id="CHEBI:190135"/>
    </cofactor>
</comment>
<dbReference type="EMBL" id="UOED01000131">
    <property type="protein sequence ID" value="VAV98744.1"/>
    <property type="molecule type" value="Genomic_DNA"/>
</dbReference>
<gene>
    <name evidence="10" type="ORF">MNBD_ALPHA02-2227</name>
</gene>
<dbReference type="InterPro" id="IPR041921">
    <property type="entry name" value="NuoE_N"/>
</dbReference>
<dbReference type="NCBIfam" id="TIGR01958">
    <property type="entry name" value="nuoE_fam"/>
    <property type="match status" value="1"/>
</dbReference>
<dbReference type="InterPro" id="IPR036249">
    <property type="entry name" value="Thioredoxin-like_sf"/>
</dbReference>
<evidence type="ECO:0000256" key="5">
    <source>
        <dbReference type="ARBA" id="ARBA00023004"/>
    </source>
</evidence>
<evidence type="ECO:0000256" key="8">
    <source>
        <dbReference type="ARBA" id="ARBA00034078"/>
    </source>
</evidence>
<evidence type="ECO:0000256" key="4">
    <source>
        <dbReference type="ARBA" id="ARBA00022967"/>
    </source>
</evidence>
<proteinExistence type="inferred from homology"/>
<evidence type="ECO:0000256" key="2">
    <source>
        <dbReference type="ARBA" id="ARBA00022714"/>
    </source>
</evidence>
<dbReference type="GO" id="GO:0051537">
    <property type="term" value="F:2 iron, 2 sulfur cluster binding"/>
    <property type="evidence" value="ECO:0007669"/>
    <property type="project" value="UniProtKB-KW"/>
</dbReference>
<reference evidence="10" key="1">
    <citation type="submission" date="2018-06" db="EMBL/GenBank/DDBJ databases">
        <authorList>
            <person name="Zhirakovskaya E."/>
        </authorList>
    </citation>
    <scope>NUCLEOTIDE SEQUENCE</scope>
</reference>
<dbReference type="GO" id="GO:0098796">
    <property type="term" value="C:membrane protein complex"/>
    <property type="evidence" value="ECO:0007669"/>
    <property type="project" value="UniProtKB-ARBA"/>
</dbReference>
<dbReference type="GO" id="GO:0031967">
    <property type="term" value="C:organelle envelope"/>
    <property type="evidence" value="ECO:0007669"/>
    <property type="project" value="UniProtKB-ARBA"/>
</dbReference>
<comment type="similarity">
    <text evidence="1">Belongs to the complex I 24 kDa subunit family.</text>
</comment>
<evidence type="ECO:0000256" key="7">
    <source>
        <dbReference type="ARBA" id="ARBA00023027"/>
    </source>
</evidence>
<evidence type="ECO:0000313" key="10">
    <source>
        <dbReference type="EMBL" id="VAV98744.1"/>
    </source>
</evidence>
<feature type="region of interest" description="Disordered" evidence="9">
    <location>
        <begin position="173"/>
        <end position="193"/>
    </location>
</feature>
<dbReference type="InterPro" id="IPR042128">
    <property type="entry name" value="NuoE_dom"/>
</dbReference>
<dbReference type="CDD" id="cd03064">
    <property type="entry name" value="TRX_Fd_NuoE"/>
    <property type="match status" value="1"/>
</dbReference>
<evidence type="ECO:0000256" key="3">
    <source>
        <dbReference type="ARBA" id="ARBA00022723"/>
    </source>
</evidence>
<dbReference type="SUPFAM" id="SSF52833">
    <property type="entry name" value="Thioredoxin-like"/>
    <property type="match status" value="1"/>
</dbReference>
<keyword evidence="3" id="KW-0479">Metal-binding</keyword>
<dbReference type="GO" id="GO:0003954">
    <property type="term" value="F:NADH dehydrogenase activity"/>
    <property type="evidence" value="ECO:0007669"/>
    <property type="project" value="TreeGrafter"/>
</dbReference>
<keyword evidence="6" id="KW-0411">Iron-sulfur</keyword>